<dbReference type="InterPro" id="IPR001810">
    <property type="entry name" value="F-box_dom"/>
</dbReference>
<reference evidence="4" key="1">
    <citation type="submission" date="2022-08" db="EMBL/GenBank/DDBJ databases">
        <authorList>
            <person name="Marques A."/>
        </authorList>
    </citation>
    <scope>NUCLEOTIDE SEQUENCE</scope>
    <source>
        <strain evidence="4">RhyPub2mFocal</strain>
        <tissue evidence="4">Leaves</tissue>
    </source>
</reference>
<dbReference type="InterPro" id="IPR036047">
    <property type="entry name" value="F-box-like_dom_sf"/>
</dbReference>
<keyword evidence="5" id="KW-1185">Reference proteome</keyword>
<dbReference type="InterPro" id="IPR055411">
    <property type="entry name" value="LRR_FXL15/At3g58940/PEG3-like"/>
</dbReference>
<feature type="domain" description="F-box" evidence="2">
    <location>
        <begin position="138"/>
        <end position="174"/>
    </location>
</feature>
<dbReference type="Pfam" id="PF24758">
    <property type="entry name" value="LRR_At5g56370"/>
    <property type="match status" value="1"/>
</dbReference>
<keyword evidence="1" id="KW-0812">Transmembrane</keyword>
<evidence type="ECO:0000259" key="2">
    <source>
        <dbReference type="Pfam" id="PF00646"/>
    </source>
</evidence>
<feature type="domain" description="F-box/LRR-repeat protein 15/At3g58940/PEG3-like LRR" evidence="3">
    <location>
        <begin position="234"/>
        <end position="332"/>
    </location>
</feature>
<protein>
    <submittedName>
        <fullName evidence="4">F-box/FBD/LRR protein</fullName>
    </submittedName>
</protein>
<accession>A0AAV8G3U9</accession>
<proteinExistence type="predicted"/>
<feature type="transmembrane region" description="Helical" evidence="1">
    <location>
        <begin position="20"/>
        <end position="42"/>
    </location>
</feature>
<evidence type="ECO:0000313" key="4">
    <source>
        <dbReference type="EMBL" id="KAJ4798774.1"/>
    </source>
</evidence>
<organism evidence="4 5">
    <name type="scientific">Rhynchospora pubera</name>
    <dbReference type="NCBI Taxonomy" id="906938"/>
    <lineage>
        <taxon>Eukaryota</taxon>
        <taxon>Viridiplantae</taxon>
        <taxon>Streptophyta</taxon>
        <taxon>Embryophyta</taxon>
        <taxon>Tracheophyta</taxon>
        <taxon>Spermatophyta</taxon>
        <taxon>Magnoliopsida</taxon>
        <taxon>Liliopsida</taxon>
        <taxon>Poales</taxon>
        <taxon>Cyperaceae</taxon>
        <taxon>Cyperoideae</taxon>
        <taxon>Rhynchosporeae</taxon>
        <taxon>Rhynchospora</taxon>
    </lineage>
</organism>
<gene>
    <name evidence="4" type="ORF">LUZ62_050020</name>
</gene>
<dbReference type="Pfam" id="PF00646">
    <property type="entry name" value="F-box"/>
    <property type="match status" value="1"/>
</dbReference>
<evidence type="ECO:0000259" key="3">
    <source>
        <dbReference type="Pfam" id="PF24758"/>
    </source>
</evidence>
<dbReference type="AlphaFoldDB" id="A0AAV8G3U9"/>
<dbReference type="SUPFAM" id="SSF52047">
    <property type="entry name" value="RNI-like"/>
    <property type="match status" value="1"/>
</dbReference>
<evidence type="ECO:0000256" key="1">
    <source>
        <dbReference type="SAM" id="Phobius"/>
    </source>
</evidence>
<comment type="caution">
    <text evidence="4">The sequence shown here is derived from an EMBL/GenBank/DDBJ whole genome shotgun (WGS) entry which is preliminary data.</text>
</comment>
<dbReference type="PANTHER" id="PTHR31639:SF285">
    <property type="entry name" value="OS01G0730200 PROTEIN"/>
    <property type="match status" value="1"/>
</dbReference>
<dbReference type="InterPro" id="IPR053781">
    <property type="entry name" value="F-box_AtFBL13-like"/>
</dbReference>
<dbReference type="EMBL" id="JAMFTS010000002">
    <property type="protein sequence ID" value="KAJ4798774.1"/>
    <property type="molecule type" value="Genomic_DNA"/>
</dbReference>
<keyword evidence="1" id="KW-1133">Transmembrane helix</keyword>
<dbReference type="PANTHER" id="PTHR31639">
    <property type="entry name" value="F-BOX PROTEIN-LIKE"/>
    <property type="match status" value="1"/>
</dbReference>
<evidence type="ECO:0000313" key="5">
    <source>
        <dbReference type="Proteomes" id="UP001140206"/>
    </source>
</evidence>
<keyword evidence="1" id="KW-0472">Membrane</keyword>
<dbReference type="Proteomes" id="UP001140206">
    <property type="component" value="Chromosome 2"/>
</dbReference>
<name>A0AAV8G3U9_9POAL</name>
<dbReference type="CDD" id="cd22160">
    <property type="entry name" value="F-box_AtFBL13-like"/>
    <property type="match status" value="1"/>
</dbReference>
<dbReference type="SUPFAM" id="SSF81383">
    <property type="entry name" value="F-box domain"/>
    <property type="match status" value="1"/>
</dbReference>
<sequence length="337" mass="38650">MYSFQALNFFKGKCNSSSSLIILTIVPAVSFLLYKKIIVAFWPHFLVRKNKLSIASSLFEEEVILGGKIVFNLPEFLKQDIYDADIICNHPECIEQDTSSVDVICNLLECINEDVLDTDIIGKLPECAKQDISGADIICNLPECIKHKILVYLPLKEAVRTSILSKDWRYTWTGIPNLVIDCNIDQNLCQNNGDNEKSTIDKFIDQLFSCHKGNLHKFRISNLKTRMLLTSPLMRILSQRHIKELILEAFPDQYILILGIERCLELKVLVLSDCYIDLPLKFDGFKLLQTIELRDSRFFDKGIADLLSFCPVLEKLTFKLQYCDKQIIIIDSRASEN</sequence>